<evidence type="ECO:0000313" key="1">
    <source>
        <dbReference type="EMBL" id="STQ85533.1"/>
    </source>
</evidence>
<dbReference type="InterPro" id="IPR011257">
    <property type="entry name" value="DNA_glycosylase"/>
</dbReference>
<dbReference type="EMBL" id="UGJE01000002">
    <property type="protein sequence ID" value="STQ85533.1"/>
    <property type="molecule type" value="Genomic_DNA"/>
</dbReference>
<gene>
    <name evidence="2" type="ORF">LS73_008625</name>
    <name evidence="1" type="ORF">NCTC12714_00318</name>
</gene>
<reference evidence="2 3" key="1">
    <citation type="journal article" date="2014" name="Genome Announc.">
        <title>Draft genome sequences of eight enterohepatic helicobacter species isolated from both laboratory and wild rodents.</title>
        <authorList>
            <person name="Sheh A."/>
            <person name="Shen Z."/>
            <person name="Fox J.G."/>
        </authorList>
    </citation>
    <scope>NUCLEOTIDE SEQUENCE [LARGE SCALE GENOMIC DNA]</scope>
    <source>
        <strain evidence="2 3">ST1</strain>
    </source>
</reference>
<dbReference type="AlphaFoldDB" id="A0A377PV84"/>
<proteinExistence type="predicted"/>
<dbReference type="Proteomes" id="UP000255139">
    <property type="component" value="Unassembled WGS sequence"/>
</dbReference>
<dbReference type="InterPro" id="IPR014127">
    <property type="entry name" value="CHP02757"/>
</dbReference>
<dbReference type="Pfam" id="PF09674">
    <property type="entry name" value="DUF2400"/>
    <property type="match status" value="1"/>
</dbReference>
<evidence type="ECO:0000313" key="4">
    <source>
        <dbReference type="Proteomes" id="UP000255139"/>
    </source>
</evidence>
<accession>A0A377PV84</accession>
<dbReference type="OrthoDB" id="9773332at2"/>
<protein>
    <submittedName>
        <fullName evidence="1">Protein of uncharacterized function (DUF2400)</fullName>
    </submittedName>
    <submittedName>
        <fullName evidence="2">TIGR02757 family protein</fullName>
    </submittedName>
</protein>
<dbReference type="RefSeq" id="WP_052089970.1">
    <property type="nucleotide sequence ID" value="NZ_FZML01000018.1"/>
</dbReference>
<dbReference type="GO" id="GO:0003824">
    <property type="term" value="F:catalytic activity"/>
    <property type="evidence" value="ECO:0007669"/>
    <property type="project" value="InterPro"/>
</dbReference>
<reference evidence="1 4" key="2">
    <citation type="submission" date="2018-06" db="EMBL/GenBank/DDBJ databases">
        <authorList>
            <consortium name="Pathogen Informatics"/>
            <person name="Doyle S."/>
        </authorList>
    </citation>
    <scope>NUCLEOTIDE SEQUENCE [LARGE SCALE GENOMIC DNA]</scope>
    <source>
        <strain evidence="1 4">NCTC12714</strain>
    </source>
</reference>
<dbReference type="GO" id="GO:0006281">
    <property type="term" value="P:DNA repair"/>
    <property type="evidence" value="ECO:0007669"/>
    <property type="project" value="InterPro"/>
</dbReference>
<dbReference type="SUPFAM" id="SSF48150">
    <property type="entry name" value="DNA-glycosylase"/>
    <property type="match status" value="1"/>
</dbReference>
<name>A0A377PV84_9HELI</name>
<dbReference type="NCBIfam" id="TIGR02757">
    <property type="entry name" value="TIGR02757 family protein"/>
    <property type="match status" value="1"/>
</dbReference>
<evidence type="ECO:0000313" key="2">
    <source>
        <dbReference type="EMBL" id="TLD98581.1"/>
    </source>
</evidence>
<dbReference type="EMBL" id="JRPD02000027">
    <property type="protein sequence ID" value="TLD98581.1"/>
    <property type="molecule type" value="Genomic_DNA"/>
</dbReference>
<keyword evidence="4" id="KW-1185">Reference proteome</keyword>
<dbReference type="Proteomes" id="UP000029922">
    <property type="component" value="Unassembled WGS sequence"/>
</dbReference>
<organism evidence="1 4">
    <name type="scientific">Helicobacter muridarum</name>
    <dbReference type="NCBI Taxonomy" id="216"/>
    <lineage>
        <taxon>Bacteria</taxon>
        <taxon>Pseudomonadati</taxon>
        <taxon>Campylobacterota</taxon>
        <taxon>Epsilonproteobacteria</taxon>
        <taxon>Campylobacterales</taxon>
        <taxon>Helicobacteraceae</taxon>
        <taxon>Helicobacter</taxon>
    </lineage>
</organism>
<sequence>MDKLKELLDFQYLRFNAKEYLDIHPDPISIVKGFVGEKFLSEIAFICACYSYGNAKVIVKNLANMPFHIFTRFSDYKECGTWRDKVSRLLIQSIQSMPMESFPYYRFQTRLDTKICFLVIAYIIRKGGIYKLFLSGYLINCNVLDGIRSIQDALKEIISKELQEDIQNRDFLNSQYVLESKGLQFLFGKKGADSALKRYNMFLRWMVRRDYIDLGIWDKVDCKDLMLPVDTHTFRICKAIGLCKTKTANYKAVVEITNNLRRFDSIDPVKYDFALYRIGQLGDNALEDFVITNNKDE</sequence>
<evidence type="ECO:0000313" key="3">
    <source>
        <dbReference type="Proteomes" id="UP000029922"/>
    </source>
</evidence>